<gene>
    <name evidence="4" type="ORF">MNBD_GAMMA13-1743</name>
</gene>
<reference evidence="4" key="1">
    <citation type="submission" date="2018-06" db="EMBL/GenBank/DDBJ databases">
        <authorList>
            <person name="Zhirakovskaya E."/>
        </authorList>
    </citation>
    <scope>NUCLEOTIDE SEQUENCE</scope>
</reference>
<feature type="region of interest" description="Disordered" evidence="2">
    <location>
        <begin position="339"/>
        <end position="367"/>
    </location>
</feature>
<feature type="transmembrane region" description="Helical" evidence="3">
    <location>
        <begin position="6"/>
        <end position="30"/>
    </location>
</feature>
<organism evidence="4">
    <name type="scientific">hydrothermal vent metagenome</name>
    <dbReference type="NCBI Taxonomy" id="652676"/>
    <lineage>
        <taxon>unclassified sequences</taxon>
        <taxon>metagenomes</taxon>
        <taxon>ecological metagenomes</taxon>
    </lineage>
</organism>
<keyword evidence="3" id="KW-0472">Membrane</keyword>
<keyword evidence="3" id="KW-0812">Transmembrane</keyword>
<evidence type="ECO:0000256" key="3">
    <source>
        <dbReference type="SAM" id="Phobius"/>
    </source>
</evidence>
<evidence type="ECO:0000256" key="1">
    <source>
        <dbReference type="SAM" id="Coils"/>
    </source>
</evidence>
<keyword evidence="1" id="KW-0175">Coiled coil</keyword>
<feature type="region of interest" description="Disordered" evidence="2">
    <location>
        <begin position="134"/>
        <end position="162"/>
    </location>
</feature>
<feature type="coiled-coil region" evidence="1">
    <location>
        <begin position="165"/>
        <end position="206"/>
    </location>
</feature>
<dbReference type="EMBL" id="UOFK01000315">
    <property type="protein sequence ID" value="VAW82398.1"/>
    <property type="molecule type" value="Genomic_DNA"/>
</dbReference>
<protein>
    <submittedName>
        <fullName evidence="4">Uncharacterized protein</fullName>
    </submittedName>
</protein>
<proteinExistence type="predicted"/>
<name>A0A3B0YNC0_9ZZZZ</name>
<evidence type="ECO:0000256" key="2">
    <source>
        <dbReference type="SAM" id="MobiDB-lite"/>
    </source>
</evidence>
<sequence length="407" mass="44966">MEAFEIDPLLFFGVLEASILFLIVAAVFFVRGQILSGKIKGLKKALTDAQNVETPEPVSYEQYLRDEVLRNQGLVDQAAASEDDAEKKAGELLLMRKQFLELELEAHTLESNPVAFQECLAASLSELIEQLRPEAETAAEPPGLVEEPVESDTATVTDKEERATLDTKEAEFDRLKQLINNQHDAMEALRAELKSKESEIEGLDTILAKLDEFERHDAELQGCLTILDQENQQLKELHEGGGMSGNKIEPMDPAQLTGLKSMLGDQQQTIQNLQTLLQELAPETGKAKELENAITGIERANMDLSSCVAVLEDENANLRAELDSINAQLEQEALAEEAAAAETDAGVTELDRAENGTEEPADDEKQQLEIKVEELEALIEFKDAAIEELEKQYSNLEIKYTAATGEK</sequence>
<accession>A0A3B0YNC0</accession>
<evidence type="ECO:0000313" key="4">
    <source>
        <dbReference type="EMBL" id="VAW82398.1"/>
    </source>
</evidence>
<dbReference type="AlphaFoldDB" id="A0A3B0YNC0"/>
<keyword evidence="3" id="KW-1133">Transmembrane helix</keyword>